<evidence type="ECO:0000256" key="2">
    <source>
        <dbReference type="ARBA" id="ARBA00023315"/>
    </source>
</evidence>
<dbReference type="PANTHER" id="PTHR10545:SF29">
    <property type="entry name" value="GH14572P-RELATED"/>
    <property type="match status" value="1"/>
</dbReference>
<keyword evidence="5" id="KW-1185">Reference proteome</keyword>
<dbReference type="OrthoDB" id="9805924at2"/>
<dbReference type="STRING" id="576131.SAMN05444486_102386"/>
<evidence type="ECO:0000313" key="5">
    <source>
        <dbReference type="Proteomes" id="UP000199026"/>
    </source>
</evidence>
<dbReference type="GO" id="GO:0008080">
    <property type="term" value="F:N-acetyltransferase activity"/>
    <property type="evidence" value="ECO:0007669"/>
    <property type="project" value="TreeGrafter"/>
</dbReference>
<dbReference type="SUPFAM" id="SSF55729">
    <property type="entry name" value="Acyl-CoA N-acyltransferases (Nat)"/>
    <property type="match status" value="1"/>
</dbReference>
<dbReference type="InterPro" id="IPR000182">
    <property type="entry name" value="GNAT_dom"/>
</dbReference>
<dbReference type="Gene3D" id="3.40.630.30">
    <property type="match status" value="1"/>
</dbReference>
<dbReference type="Pfam" id="PF00583">
    <property type="entry name" value="Acetyltransf_1"/>
    <property type="match status" value="1"/>
</dbReference>
<dbReference type="EMBL" id="FNPR01000002">
    <property type="protein sequence ID" value="SDY48152.1"/>
    <property type="molecule type" value="Genomic_DNA"/>
</dbReference>
<dbReference type="Proteomes" id="UP000199026">
    <property type="component" value="Unassembled WGS sequence"/>
</dbReference>
<organism evidence="4 5">
    <name type="scientific">Lentibacter algarum</name>
    <dbReference type="NCBI Taxonomy" id="576131"/>
    <lineage>
        <taxon>Bacteria</taxon>
        <taxon>Pseudomonadati</taxon>
        <taxon>Pseudomonadota</taxon>
        <taxon>Alphaproteobacteria</taxon>
        <taxon>Rhodobacterales</taxon>
        <taxon>Roseobacteraceae</taxon>
        <taxon>Lentibacter</taxon>
    </lineage>
</organism>
<evidence type="ECO:0000256" key="1">
    <source>
        <dbReference type="ARBA" id="ARBA00022679"/>
    </source>
</evidence>
<keyword evidence="1 4" id="KW-0808">Transferase</keyword>
<dbReference type="InterPro" id="IPR051016">
    <property type="entry name" value="Diverse_Substrate_AcTransf"/>
</dbReference>
<reference evidence="4 5" key="1">
    <citation type="submission" date="2016-10" db="EMBL/GenBank/DDBJ databases">
        <authorList>
            <person name="de Groot N.N."/>
        </authorList>
    </citation>
    <scope>NUCLEOTIDE SEQUENCE [LARGE SCALE GENOMIC DNA]</scope>
    <source>
        <strain evidence="4 5">DSM 24677</strain>
    </source>
</reference>
<sequence length="148" mass="16751">MKLLHLARPDDMEKLLPLVEGFHAHHGITLSDEKRQAALMPLLEGIPHGMIYLAGPRKAPVGYIIITLGYSVELGGIEGFIDEFFIREKVRGRGMGHEVLTTLLPALKDHGIKALHLEVERNNETAQRLYKRAGFEARENYILMTRTR</sequence>
<accession>A0A1H3K7J5</accession>
<dbReference type="InterPro" id="IPR016181">
    <property type="entry name" value="Acyl_CoA_acyltransferase"/>
</dbReference>
<protein>
    <submittedName>
        <fullName evidence="4">Acetyltransferase (GNAT) family protein</fullName>
    </submittedName>
</protein>
<evidence type="ECO:0000313" key="4">
    <source>
        <dbReference type="EMBL" id="SDY48152.1"/>
    </source>
</evidence>
<proteinExistence type="predicted"/>
<feature type="domain" description="N-acetyltransferase" evidence="3">
    <location>
        <begin position="2"/>
        <end position="148"/>
    </location>
</feature>
<keyword evidence="2" id="KW-0012">Acyltransferase</keyword>
<dbReference type="RefSeq" id="WP_089890122.1">
    <property type="nucleotide sequence ID" value="NZ_CALBNM010000076.1"/>
</dbReference>
<gene>
    <name evidence="4" type="ORF">SAMN05444486_102386</name>
</gene>
<dbReference type="AlphaFoldDB" id="A0A1H3K7J5"/>
<evidence type="ECO:0000259" key="3">
    <source>
        <dbReference type="PROSITE" id="PS51186"/>
    </source>
</evidence>
<dbReference type="PROSITE" id="PS51186">
    <property type="entry name" value="GNAT"/>
    <property type="match status" value="1"/>
</dbReference>
<dbReference type="PANTHER" id="PTHR10545">
    <property type="entry name" value="DIAMINE N-ACETYLTRANSFERASE"/>
    <property type="match status" value="1"/>
</dbReference>
<dbReference type="GeneID" id="78124458"/>
<name>A0A1H3K7J5_9RHOB</name>